<dbReference type="Pfam" id="PF04235">
    <property type="entry name" value="DUF418"/>
    <property type="match status" value="1"/>
</dbReference>
<feature type="transmembrane region" description="Helical" evidence="1">
    <location>
        <begin position="306"/>
        <end position="325"/>
    </location>
</feature>
<proteinExistence type="predicted"/>
<evidence type="ECO:0000313" key="3">
    <source>
        <dbReference type="EMBL" id="KMY33287.1"/>
    </source>
</evidence>
<sequence length="377" mass="42919">MKIQQRLPLIDMLRGFAVLGTLGTNIWIFAYLGDISYITTSSYSGWWSLNDFLRMAVLFLVNGKLLGLLTIMFGVGLELKYQQALRKGNAWPGMYIWTIVFLFMEGLIHFTLVMEYDILMSYAVTGIIVAFIVKFGDKAIKRALYIFGSFHALTILIILVGTLQGAASVSLAGLDPVVNLYENGTWFEQIQYRLTHFLYYRTEAIFIIPMNIFLFLLGVKLMRNGVFSQDDKGRQARQKLFKIGIFIGVPLNLLIFIPGGAFDLPVRYLFAPILSIGYIGIFGKMIEYKKLDWLWKRFGEIGKMSLSCYVLQNIIASIIFYGWGLGLGGKLNSIEVISIWLTLSLLQLFIAHICIKHFHVGPMEWIRKHAIQSVTQK</sequence>
<dbReference type="PANTHER" id="PTHR30590">
    <property type="entry name" value="INNER MEMBRANE PROTEIN"/>
    <property type="match status" value="1"/>
</dbReference>
<dbReference type="InterPro" id="IPR052529">
    <property type="entry name" value="Bact_Transport_Assoc"/>
</dbReference>
<organism evidence="3 4">
    <name type="scientific">Lysinibacillus xylanilyticus</name>
    <dbReference type="NCBI Taxonomy" id="582475"/>
    <lineage>
        <taxon>Bacteria</taxon>
        <taxon>Bacillati</taxon>
        <taxon>Bacillota</taxon>
        <taxon>Bacilli</taxon>
        <taxon>Bacillales</taxon>
        <taxon>Bacillaceae</taxon>
        <taxon>Lysinibacillus</taxon>
    </lineage>
</organism>
<dbReference type="Proteomes" id="UP000037326">
    <property type="component" value="Unassembled WGS sequence"/>
</dbReference>
<feature type="transmembrane region" description="Helical" evidence="1">
    <location>
        <begin position="337"/>
        <end position="358"/>
    </location>
</feature>
<reference evidence="4" key="1">
    <citation type="submission" date="2015-07" db="EMBL/GenBank/DDBJ databases">
        <authorList>
            <consortium name="Consortium for Microbial Forensics and Genomics (microFORGE)"/>
            <person name="Knight B.M."/>
            <person name="Roberts D.P."/>
            <person name="Lin D."/>
            <person name="Hari K."/>
            <person name="Fletcher J."/>
            <person name="Melcher U."/>
            <person name="Blagden T."/>
            <person name="Winegar R.A."/>
        </authorList>
    </citation>
    <scope>NUCLEOTIDE SEQUENCE [LARGE SCALE GENOMIC DNA]</scope>
    <source>
        <strain evidence="4">DSM 23493</strain>
    </source>
</reference>
<dbReference type="OrthoDB" id="9807744at2"/>
<feature type="transmembrane region" description="Helical" evidence="1">
    <location>
        <begin position="143"/>
        <end position="167"/>
    </location>
</feature>
<evidence type="ECO:0000259" key="2">
    <source>
        <dbReference type="Pfam" id="PF04235"/>
    </source>
</evidence>
<evidence type="ECO:0000256" key="1">
    <source>
        <dbReference type="SAM" id="Phobius"/>
    </source>
</evidence>
<feature type="transmembrane region" description="Helical" evidence="1">
    <location>
        <begin position="198"/>
        <end position="219"/>
    </location>
</feature>
<feature type="transmembrane region" description="Helical" evidence="1">
    <location>
        <begin position="118"/>
        <end position="136"/>
    </location>
</feature>
<protein>
    <submittedName>
        <fullName evidence="3">Membrane protein</fullName>
    </submittedName>
</protein>
<keyword evidence="1" id="KW-0472">Membrane</keyword>
<feature type="domain" description="DUF418" evidence="2">
    <location>
        <begin position="221"/>
        <end position="370"/>
    </location>
</feature>
<accession>A0A0K9FGA2</accession>
<keyword evidence="1" id="KW-0812">Transmembrane</keyword>
<dbReference type="InterPro" id="IPR007349">
    <property type="entry name" value="DUF418"/>
</dbReference>
<feature type="transmembrane region" description="Helical" evidence="1">
    <location>
        <begin position="240"/>
        <end position="262"/>
    </location>
</feature>
<feature type="transmembrane region" description="Helical" evidence="1">
    <location>
        <begin position="12"/>
        <end position="32"/>
    </location>
</feature>
<feature type="transmembrane region" description="Helical" evidence="1">
    <location>
        <begin position="52"/>
        <end position="73"/>
    </location>
</feature>
<dbReference type="RefSeq" id="WP_049667171.1">
    <property type="nucleotide sequence ID" value="NZ_LFXJ01000005.1"/>
</dbReference>
<keyword evidence="1" id="KW-1133">Transmembrane helix</keyword>
<feature type="transmembrane region" description="Helical" evidence="1">
    <location>
        <begin position="268"/>
        <end position="286"/>
    </location>
</feature>
<feature type="transmembrane region" description="Helical" evidence="1">
    <location>
        <begin position="94"/>
        <end position="112"/>
    </location>
</feature>
<dbReference type="PATRIC" id="fig|582475.4.peg.1966"/>
<name>A0A0K9FGA2_9BACI</name>
<dbReference type="PANTHER" id="PTHR30590:SF2">
    <property type="entry name" value="INNER MEMBRANE PROTEIN"/>
    <property type="match status" value="1"/>
</dbReference>
<dbReference type="AlphaFoldDB" id="A0A0K9FGA2"/>
<dbReference type="GeneID" id="96598903"/>
<dbReference type="EMBL" id="LFXJ01000005">
    <property type="protein sequence ID" value="KMY33287.1"/>
    <property type="molecule type" value="Genomic_DNA"/>
</dbReference>
<comment type="caution">
    <text evidence="3">The sequence shown here is derived from an EMBL/GenBank/DDBJ whole genome shotgun (WGS) entry which is preliminary data.</text>
</comment>
<evidence type="ECO:0000313" key="4">
    <source>
        <dbReference type="Proteomes" id="UP000037326"/>
    </source>
</evidence>
<gene>
    <name evidence="3" type="ORF">ACZ11_11730</name>
</gene>